<gene>
    <name evidence="1" type="ORF">NBR_LOCUS5009</name>
</gene>
<sequence>MIICLMIVNSRRVGTSRMQNLRKDMNLNLRRAL</sequence>
<organism evidence="3">
    <name type="scientific">Nippostrongylus brasiliensis</name>
    <name type="common">Rat hookworm</name>
    <dbReference type="NCBI Taxonomy" id="27835"/>
    <lineage>
        <taxon>Eukaryota</taxon>
        <taxon>Metazoa</taxon>
        <taxon>Ecdysozoa</taxon>
        <taxon>Nematoda</taxon>
        <taxon>Chromadorea</taxon>
        <taxon>Rhabditida</taxon>
        <taxon>Rhabditina</taxon>
        <taxon>Rhabditomorpha</taxon>
        <taxon>Strongyloidea</taxon>
        <taxon>Heligmosomidae</taxon>
        <taxon>Nippostrongylus</taxon>
    </lineage>
</organism>
<evidence type="ECO:0000313" key="2">
    <source>
        <dbReference type="Proteomes" id="UP000271162"/>
    </source>
</evidence>
<name>A0A0N4XR56_NIPBR</name>
<dbReference type="Proteomes" id="UP000271162">
    <property type="component" value="Unassembled WGS sequence"/>
</dbReference>
<reference evidence="1 2" key="2">
    <citation type="submission" date="2018-11" db="EMBL/GenBank/DDBJ databases">
        <authorList>
            <consortium name="Pathogen Informatics"/>
        </authorList>
    </citation>
    <scope>NUCLEOTIDE SEQUENCE [LARGE SCALE GENOMIC DNA]</scope>
</reference>
<dbReference type="EMBL" id="UYSL01010793">
    <property type="protein sequence ID" value="VDL68598.1"/>
    <property type="molecule type" value="Genomic_DNA"/>
</dbReference>
<evidence type="ECO:0000313" key="1">
    <source>
        <dbReference type="EMBL" id="VDL68598.1"/>
    </source>
</evidence>
<evidence type="ECO:0000313" key="3">
    <source>
        <dbReference type="WBParaSite" id="NBR_0000500801-mRNA-1"/>
    </source>
</evidence>
<keyword evidence="2" id="KW-1185">Reference proteome</keyword>
<reference evidence="3" key="1">
    <citation type="submission" date="2017-02" db="UniProtKB">
        <authorList>
            <consortium name="WormBaseParasite"/>
        </authorList>
    </citation>
    <scope>IDENTIFICATION</scope>
</reference>
<proteinExistence type="predicted"/>
<dbReference type="WBParaSite" id="NBR_0000500801-mRNA-1">
    <property type="protein sequence ID" value="NBR_0000500801-mRNA-1"/>
    <property type="gene ID" value="NBR_0000500801"/>
</dbReference>
<dbReference type="AlphaFoldDB" id="A0A0N4XR56"/>
<protein>
    <submittedName>
        <fullName evidence="1 3">Uncharacterized protein</fullName>
    </submittedName>
</protein>
<accession>A0A0N4XR56</accession>